<keyword evidence="1" id="KW-1133">Transmembrane helix</keyword>
<evidence type="ECO:0000313" key="2">
    <source>
        <dbReference type="EMBL" id="MBX22074.1"/>
    </source>
</evidence>
<dbReference type="AlphaFoldDB" id="A0A2P2LVT5"/>
<accession>A0A2P2LVT5</accession>
<feature type="transmembrane region" description="Helical" evidence="1">
    <location>
        <begin position="29"/>
        <end position="51"/>
    </location>
</feature>
<proteinExistence type="predicted"/>
<keyword evidence="1" id="KW-0812">Transmembrane</keyword>
<dbReference type="EMBL" id="GGEC01041590">
    <property type="protein sequence ID" value="MBX22074.1"/>
    <property type="molecule type" value="Transcribed_RNA"/>
</dbReference>
<organism evidence="2">
    <name type="scientific">Rhizophora mucronata</name>
    <name type="common">Asiatic mangrove</name>
    <dbReference type="NCBI Taxonomy" id="61149"/>
    <lineage>
        <taxon>Eukaryota</taxon>
        <taxon>Viridiplantae</taxon>
        <taxon>Streptophyta</taxon>
        <taxon>Embryophyta</taxon>
        <taxon>Tracheophyta</taxon>
        <taxon>Spermatophyta</taxon>
        <taxon>Magnoliopsida</taxon>
        <taxon>eudicotyledons</taxon>
        <taxon>Gunneridae</taxon>
        <taxon>Pentapetalae</taxon>
        <taxon>rosids</taxon>
        <taxon>fabids</taxon>
        <taxon>Malpighiales</taxon>
        <taxon>Rhizophoraceae</taxon>
        <taxon>Rhizophora</taxon>
    </lineage>
</organism>
<evidence type="ECO:0000256" key="1">
    <source>
        <dbReference type="SAM" id="Phobius"/>
    </source>
</evidence>
<keyword evidence="1" id="KW-0472">Membrane</keyword>
<protein>
    <submittedName>
        <fullName evidence="2">Uncharacterized protein MANES_15G060500</fullName>
    </submittedName>
</protein>
<sequence>MHMVQILRCMTLRMHQLLIMNYWNELAKGWFVCIIHTCLVLISVFDAIIYFS</sequence>
<reference evidence="2" key="1">
    <citation type="submission" date="2018-02" db="EMBL/GenBank/DDBJ databases">
        <title>Rhizophora mucronata_Transcriptome.</title>
        <authorList>
            <person name="Meera S.P."/>
            <person name="Sreeshan A."/>
            <person name="Augustine A."/>
        </authorList>
    </citation>
    <scope>NUCLEOTIDE SEQUENCE</scope>
    <source>
        <tissue evidence="2">Leaf</tissue>
    </source>
</reference>
<name>A0A2P2LVT5_RHIMU</name>